<dbReference type="InterPro" id="IPR002618">
    <property type="entry name" value="UDPGP_fam"/>
</dbReference>
<dbReference type="Gene3D" id="3.90.550.10">
    <property type="entry name" value="Spore Coat Polysaccharide Biosynthesis Protein SpsA, Chain A"/>
    <property type="match status" value="1"/>
</dbReference>
<dbReference type="EMBL" id="JH370130">
    <property type="protein sequence ID" value="ELA42725.1"/>
    <property type="molecule type" value="Genomic_DNA"/>
</dbReference>
<dbReference type="GO" id="GO:0006011">
    <property type="term" value="P:UDP-alpha-D-glucose metabolic process"/>
    <property type="evidence" value="ECO:0007669"/>
    <property type="project" value="UniProtKB-UniRule"/>
</dbReference>
<dbReference type="RefSeq" id="XP_007603493.1">
    <property type="nucleotide sequence ID" value="XM_007603431.1"/>
</dbReference>
<name>L2GQE6_VITCO</name>
<keyword evidence="10" id="KW-0812">Transmembrane</keyword>
<evidence type="ECO:0000256" key="5">
    <source>
        <dbReference type="ARBA" id="ARBA00022695"/>
    </source>
</evidence>
<reference evidence="12" key="1">
    <citation type="submission" date="2011-05" db="EMBL/GenBank/DDBJ databases">
        <title>The genome sequence of Vittaforma corneae strain ATCC 50505.</title>
        <authorList>
            <consortium name="The Broad Institute Genome Sequencing Platform"/>
            <person name="Cuomo C."/>
            <person name="Didier E."/>
            <person name="Bowers L."/>
            <person name="Young S.K."/>
            <person name="Zeng Q."/>
            <person name="Gargeya S."/>
            <person name="Fitzgerald M."/>
            <person name="Haas B."/>
            <person name="Abouelleil A."/>
            <person name="Alvarado L."/>
            <person name="Arachchi H.M."/>
            <person name="Berlin A."/>
            <person name="Chapman S.B."/>
            <person name="Gearin G."/>
            <person name="Goldberg J."/>
            <person name="Griggs A."/>
            <person name="Gujja S."/>
            <person name="Hansen M."/>
            <person name="Heiman D."/>
            <person name="Howarth C."/>
            <person name="Larimer J."/>
            <person name="Lui A."/>
            <person name="MacDonald P.J.P."/>
            <person name="McCowen C."/>
            <person name="Montmayeur A."/>
            <person name="Murphy C."/>
            <person name="Neiman D."/>
            <person name="Pearson M."/>
            <person name="Priest M."/>
            <person name="Roberts A."/>
            <person name="Saif S."/>
            <person name="Shea T."/>
            <person name="Sisk P."/>
            <person name="Stolte C."/>
            <person name="Sykes S."/>
            <person name="Wortman J."/>
            <person name="Nusbaum C."/>
            <person name="Birren B."/>
        </authorList>
    </citation>
    <scope>NUCLEOTIDE SEQUENCE [LARGE SCALE GENOMIC DNA]</scope>
    <source>
        <strain evidence="12">ATCC 50505</strain>
    </source>
</reference>
<dbReference type="GO" id="GO:0005978">
    <property type="term" value="P:glycogen biosynthetic process"/>
    <property type="evidence" value="ECO:0007669"/>
    <property type="project" value="EnsemblFungi"/>
</dbReference>
<dbReference type="STRING" id="993615.L2GQE6"/>
<dbReference type="OMA" id="WFGSSIT"/>
<keyword evidence="12" id="KW-1185">Reference proteome</keyword>
<evidence type="ECO:0000256" key="7">
    <source>
        <dbReference type="PIRNR" id="PIRNR000806"/>
    </source>
</evidence>
<feature type="binding site" evidence="9">
    <location>
        <position position="139"/>
    </location>
    <ligand>
        <name>UTP</name>
        <dbReference type="ChEBI" id="CHEBI:46398"/>
    </ligand>
</feature>
<dbReference type="InParanoid" id="L2GQE6"/>
<keyword evidence="10" id="KW-1133">Transmembrane helix</keyword>
<evidence type="ECO:0000256" key="10">
    <source>
        <dbReference type="SAM" id="Phobius"/>
    </source>
</evidence>
<evidence type="ECO:0000256" key="8">
    <source>
        <dbReference type="PIRSR" id="PIRSR000806-1"/>
    </source>
</evidence>
<evidence type="ECO:0000256" key="6">
    <source>
        <dbReference type="ARBA" id="ARBA00048128"/>
    </source>
</evidence>
<feature type="binding site" evidence="9">
    <location>
        <position position="198"/>
    </location>
    <ligand>
        <name>UTP</name>
        <dbReference type="ChEBI" id="CHEBI:46398"/>
    </ligand>
</feature>
<feature type="binding site" evidence="9">
    <location>
        <position position="390"/>
    </location>
    <ligand>
        <name>UTP</name>
        <dbReference type="ChEBI" id="CHEBI:46398"/>
    </ligand>
</feature>
<gene>
    <name evidence="11" type="ORF">VICG_00040</name>
</gene>
<protein>
    <recommendedName>
        <fullName evidence="3 7">UTP--glucose-1-phosphate uridylyltransferase</fullName>
        <ecNumber evidence="3 7">2.7.7.9</ecNumber>
    </recommendedName>
</protein>
<dbReference type="HOGENOM" id="CLU_023632_3_0_1"/>
<evidence type="ECO:0000313" key="12">
    <source>
        <dbReference type="Proteomes" id="UP000011082"/>
    </source>
</evidence>
<evidence type="ECO:0000256" key="1">
    <source>
        <dbReference type="ARBA" id="ARBA00003449"/>
    </source>
</evidence>
<proteinExistence type="inferred from homology"/>
<evidence type="ECO:0000313" key="11">
    <source>
        <dbReference type="EMBL" id="ELA42725.1"/>
    </source>
</evidence>
<dbReference type="FunFam" id="3.90.550.10:FF:000002">
    <property type="entry name" value="UTP--glucose-1-phosphate uridylyltransferase"/>
    <property type="match status" value="1"/>
</dbReference>
<accession>L2GQE6</accession>
<organism evidence="11 12">
    <name type="scientific">Vittaforma corneae (strain ATCC 50505)</name>
    <name type="common">Microsporidian parasite</name>
    <name type="synonym">Nosema corneum</name>
    <dbReference type="NCBI Taxonomy" id="993615"/>
    <lineage>
        <taxon>Eukaryota</taxon>
        <taxon>Fungi</taxon>
        <taxon>Fungi incertae sedis</taxon>
        <taxon>Microsporidia</taxon>
        <taxon>Nosematidae</taxon>
        <taxon>Vittaforma</taxon>
    </lineage>
</organism>
<dbReference type="PANTHER" id="PTHR43511">
    <property type="match status" value="1"/>
</dbReference>
<dbReference type="InterPro" id="IPR029044">
    <property type="entry name" value="Nucleotide-diphossugar_trans"/>
</dbReference>
<keyword evidence="4 7" id="KW-0808">Transferase</keyword>
<feature type="binding site" evidence="9">
    <location>
        <position position="253"/>
    </location>
    <ligand>
        <name>UTP</name>
        <dbReference type="ChEBI" id="CHEBI:46398"/>
    </ligand>
</feature>
<evidence type="ECO:0000256" key="3">
    <source>
        <dbReference type="ARBA" id="ARBA00012415"/>
    </source>
</evidence>
<dbReference type="FunCoup" id="L2GQE6">
    <property type="interactions" value="125"/>
</dbReference>
<dbReference type="Gene3D" id="2.160.10.10">
    <property type="entry name" value="Hexapeptide repeat proteins"/>
    <property type="match status" value="1"/>
</dbReference>
<dbReference type="SUPFAM" id="SSF53448">
    <property type="entry name" value="Nucleotide-diphospho-sugar transferases"/>
    <property type="match status" value="1"/>
</dbReference>
<dbReference type="PIRSF" id="PIRSF000806">
    <property type="entry name" value="UDPGP"/>
    <property type="match status" value="1"/>
</dbReference>
<dbReference type="AlphaFoldDB" id="L2GQE6"/>
<feature type="transmembrane region" description="Helical" evidence="10">
    <location>
        <begin position="6"/>
        <end position="26"/>
    </location>
</feature>
<keyword evidence="10" id="KW-0472">Membrane</keyword>
<evidence type="ECO:0000256" key="2">
    <source>
        <dbReference type="ARBA" id="ARBA00010401"/>
    </source>
</evidence>
<sequence length="503" mass="56994">MKLNTIAVAVRFVDIGQIAIYFFIYIKKIYEGNRMTVEQPAENIQSEKIAMYMKEELSELKKVHPRPQELDEFFQIYQRFLKTRNTKIDWDKIEPPKGKIIDYQALEECPKENESLLNKLAVLKLNGGLGTTMGMVGPKSAIQVKNGENFIDLITRQLEYLNDKYNTSVPLILMNSFNTDERTKKLIKHHSNIKTIHQSMYPRISSENLMPISGEQMWYPPGHGDLFRTLVSSGLLDELLNEGKEYLFVSNIDNLAATVDLKILHNFAAEGHDFCMEVTEKTRADMKGGTLIDYDGVLTLLEIAQVPNNKKSEFTSVRKFKIFNTNSIWIKLKALKEINMDEFALDIIQNKKVVNGETVIQLETAMGAAIKHFKNNCGVLVPRTRFLPIKACSDLFLVESNLFEESNGFLYHNPKRSIKTDPIVKLLGRNFSKITEFEETFESIPDIVDLEILTVVGDVTFGKNVTLKGIVIIMAPEGSSIHVPEGSVLDDKVITGSLSTTNV</sequence>
<keyword evidence="5 7" id="KW-0548">Nucleotidyltransferase</keyword>
<dbReference type="Pfam" id="PF01704">
    <property type="entry name" value="UDPGP"/>
    <property type="match status" value="1"/>
</dbReference>
<dbReference type="CDD" id="cd00897">
    <property type="entry name" value="UGPase_euk"/>
    <property type="match status" value="1"/>
</dbReference>
<feature type="binding site" evidence="8">
    <location>
        <position position="223"/>
    </location>
    <ligand>
        <name>substrate</name>
    </ligand>
</feature>
<dbReference type="FunFam" id="2.160.10.10:FF:000001">
    <property type="entry name" value="UTP--glucose-1-phosphate uridylyltransferase"/>
    <property type="match status" value="1"/>
</dbReference>
<dbReference type="GO" id="GO:0005992">
    <property type="term" value="P:trehalose biosynthetic process"/>
    <property type="evidence" value="ECO:0007669"/>
    <property type="project" value="EnsemblFungi"/>
</dbReference>
<dbReference type="EC" id="2.7.7.9" evidence="3 7"/>
<evidence type="ECO:0000256" key="4">
    <source>
        <dbReference type="ARBA" id="ARBA00022679"/>
    </source>
</evidence>
<dbReference type="OrthoDB" id="932129at2759"/>
<comment type="catalytic activity">
    <reaction evidence="6 7">
        <text>alpha-D-glucose 1-phosphate + UTP + H(+) = UDP-alpha-D-glucose + diphosphate</text>
        <dbReference type="Rhea" id="RHEA:19889"/>
        <dbReference type="ChEBI" id="CHEBI:15378"/>
        <dbReference type="ChEBI" id="CHEBI:33019"/>
        <dbReference type="ChEBI" id="CHEBI:46398"/>
        <dbReference type="ChEBI" id="CHEBI:58601"/>
        <dbReference type="ChEBI" id="CHEBI:58885"/>
        <dbReference type="EC" id="2.7.7.9"/>
    </reaction>
</comment>
<comment type="similarity">
    <text evidence="2 7">Belongs to the UDPGP type 1 family.</text>
</comment>
<dbReference type="VEuPathDB" id="MicrosporidiaDB:VICG_00040"/>
<dbReference type="GeneID" id="19880758"/>
<dbReference type="InterPro" id="IPR016267">
    <property type="entry name" value="UDPGP_trans"/>
</dbReference>
<comment type="function">
    <text evidence="1">Plays a central role as a glucosyl donor in cellular metabolic pathways.</text>
</comment>
<evidence type="ECO:0000256" key="9">
    <source>
        <dbReference type="PIRSR" id="PIRSR000806-2"/>
    </source>
</evidence>
<feature type="binding site" evidence="9">
    <location>
        <position position="222"/>
    </location>
    <ligand>
        <name>UTP</name>
        <dbReference type="ChEBI" id="CHEBI:46398"/>
    </ligand>
</feature>
<dbReference type="GO" id="GO:0003983">
    <property type="term" value="F:UTP:glucose-1-phosphate uridylyltransferase activity"/>
    <property type="evidence" value="ECO:0007669"/>
    <property type="project" value="UniProtKB-EC"/>
</dbReference>
<dbReference type="Proteomes" id="UP000011082">
    <property type="component" value="Unassembled WGS sequence"/>
</dbReference>
<dbReference type="GO" id="GO:0006078">
    <property type="term" value="P:(1-&gt;6)-beta-D-glucan biosynthetic process"/>
    <property type="evidence" value="ECO:0007669"/>
    <property type="project" value="EnsemblFungi"/>
</dbReference>